<dbReference type="Gene3D" id="2.50.20.10">
    <property type="entry name" value="Lipoprotein localisation LolA/LolB/LppX"/>
    <property type="match status" value="1"/>
</dbReference>
<name>A0A512NG63_9HYPH</name>
<dbReference type="SUPFAM" id="SSF89392">
    <property type="entry name" value="Prokaryotic lipoproteins and lipoprotein localization factors"/>
    <property type="match status" value="1"/>
</dbReference>
<dbReference type="RefSeq" id="WP_170303345.1">
    <property type="nucleotide sequence ID" value="NZ_BKAJ01000090.1"/>
</dbReference>
<evidence type="ECO:0000256" key="2">
    <source>
        <dbReference type="SAM" id="SignalP"/>
    </source>
</evidence>
<dbReference type="EMBL" id="BKAJ01000090">
    <property type="protein sequence ID" value="GEP57935.1"/>
    <property type="molecule type" value="Genomic_DNA"/>
</dbReference>
<reference evidence="3 4" key="1">
    <citation type="submission" date="2019-07" db="EMBL/GenBank/DDBJ databases">
        <title>Whole genome shotgun sequence of Reyranella soli NBRC 108950.</title>
        <authorList>
            <person name="Hosoyama A."/>
            <person name="Uohara A."/>
            <person name="Ohji S."/>
            <person name="Ichikawa N."/>
        </authorList>
    </citation>
    <scope>NUCLEOTIDE SEQUENCE [LARGE SCALE GENOMIC DNA]</scope>
    <source>
        <strain evidence="3 4">NBRC 108950</strain>
    </source>
</reference>
<evidence type="ECO:0008006" key="5">
    <source>
        <dbReference type="Google" id="ProtNLM"/>
    </source>
</evidence>
<evidence type="ECO:0000313" key="3">
    <source>
        <dbReference type="EMBL" id="GEP57935.1"/>
    </source>
</evidence>
<feature type="signal peptide" evidence="2">
    <location>
        <begin position="1"/>
        <end position="21"/>
    </location>
</feature>
<gene>
    <name evidence="3" type="ORF">RSO01_51010</name>
</gene>
<accession>A0A512NG63</accession>
<dbReference type="Proteomes" id="UP000321058">
    <property type="component" value="Unassembled WGS sequence"/>
</dbReference>
<dbReference type="InterPro" id="IPR019207">
    <property type="entry name" value="DUF2092"/>
</dbReference>
<keyword evidence="4" id="KW-1185">Reference proteome</keyword>
<dbReference type="AlphaFoldDB" id="A0A512NG63"/>
<protein>
    <recommendedName>
        <fullName evidence="5">DUF2092 domain-containing protein</fullName>
    </recommendedName>
</protein>
<evidence type="ECO:0000256" key="1">
    <source>
        <dbReference type="ARBA" id="ARBA00022729"/>
    </source>
</evidence>
<dbReference type="Pfam" id="PF09865">
    <property type="entry name" value="DUF2092"/>
    <property type="match status" value="1"/>
</dbReference>
<feature type="chain" id="PRO_5021961481" description="DUF2092 domain-containing protein" evidence="2">
    <location>
        <begin position="22"/>
        <end position="266"/>
    </location>
</feature>
<dbReference type="InterPro" id="IPR029046">
    <property type="entry name" value="LolA/LolB/LppX"/>
</dbReference>
<organism evidence="3 4">
    <name type="scientific">Reyranella soli</name>
    <dbReference type="NCBI Taxonomy" id="1230389"/>
    <lineage>
        <taxon>Bacteria</taxon>
        <taxon>Pseudomonadati</taxon>
        <taxon>Pseudomonadota</taxon>
        <taxon>Alphaproteobacteria</taxon>
        <taxon>Hyphomicrobiales</taxon>
        <taxon>Reyranellaceae</taxon>
        <taxon>Reyranella</taxon>
    </lineage>
</organism>
<sequence length="266" mass="28651">MKITFFASLAVTAMSMSMALAQQQPTTQAPASPPDLGLKVEVDPAAMAIVKAMADKLAAAKSMSFTAFTIYESPDRTGLPLAYTTLSQVIMERPNKLKVVSPGDGPRTEFYYDGKTVNAYEPAAKLVATVDAPDTIDAMLRAAFQRAAIYFPFTDLVVSDPMKAISENVRVAFVVGKSTVVGGVTTDIVVLVGKFAHVQLWIGSDDKLPRMARAIFLEDPAHYRHTAMFSDWKIDPPLAADTFAFTAPADTIRIPFAPPGATEKGK</sequence>
<evidence type="ECO:0000313" key="4">
    <source>
        <dbReference type="Proteomes" id="UP000321058"/>
    </source>
</evidence>
<keyword evidence="1 2" id="KW-0732">Signal</keyword>
<comment type="caution">
    <text evidence="3">The sequence shown here is derived from an EMBL/GenBank/DDBJ whole genome shotgun (WGS) entry which is preliminary data.</text>
</comment>
<proteinExistence type="predicted"/>